<comment type="similarity">
    <text evidence="2">Belongs to the ATP-dependent AMP-binding enzyme family.</text>
</comment>
<dbReference type="PANTHER" id="PTHR45527">
    <property type="entry name" value="NONRIBOSOMAL PEPTIDE SYNTHETASE"/>
    <property type="match status" value="1"/>
</dbReference>
<dbReference type="PROSITE" id="PS00455">
    <property type="entry name" value="AMP_BINDING"/>
    <property type="match status" value="4"/>
</dbReference>
<dbReference type="InterPro" id="IPR025110">
    <property type="entry name" value="AMP-bd_C"/>
</dbReference>
<feature type="region of interest" description="Disordered" evidence="7">
    <location>
        <begin position="5180"/>
        <end position="5200"/>
    </location>
</feature>
<keyword evidence="4" id="KW-0597">Phosphoprotein</keyword>
<dbReference type="FunFam" id="3.40.50.980:FF:000001">
    <property type="entry name" value="Non-ribosomal peptide synthetase"/>
    <property type="match status" value="4"/>
</dbReference>
<dbReference type="GO" id="GO:0072330">
    <property type="term" value="P:monocarboxylic acid biosynthetic process"/>
    <property type="evidence" value="ECO:0007669"/>
    <property type="project" value="UniProtKB-ARBA"/>
</dbReference>
<dbReference type="RefSeq" id="WP_161662738.1">
    <property type="nucleotide sequence ID" value="NZ_CBCSLE010000007.1"/>
</dbReference>
<dbReference type="InterPro" id="IPR045851">
    <property type="entry name" value="AMP-bd_C_sf"/>
</dbReference>
<sequence>MSDIRNRIAHLPPEKREQLLRKMAERQQASGAPALDLPPAPRPARAASEPSPLSFAQQRLWFLDRMEPGTTLFNLPAAFRLRGPLDETALGRAFNALVERHESLRTRFMEQDGQPVQVAEPSLTLALAPEDLTGLPLEQREEQTRKRMAEEARRPFDLTRGPLLRTRLLRLSSEEHVLLLTMHHIVSDGWSIEVLIREVGVFYEAFVAGTAPVLPALPLQYADFARQQQGREGETLRRQLDYWKARLSGAPQVLELPTDLPRPAVQTFQGAELRVELPAALVEQLKALGRRSGATLYMVLLAAFQTVLHRYSGQDEVCVGTPSAGRSQAELEGLIGFFLNTLVLRTDLSGDPTFLGLLGRVREAATGAFDNQDVPFEKLVEELQPRRSLSYTPLFQVMLILQKPQGRPQLGGLALEAIKSTAGRSMFDLTLSLVEVERGGLVGHVEYSTDLFEEATIARLTQHLRTVLEAAVARPEAPLASLPLMPEAEQRQVLLDFNRTHADVPLDVCFHQLFEAQADRAPDAVAVRDASSSFSYRALDARSNRLAHLLVASGVQPDSLVALLAPRSCDFVASNLGVLKAAAAWLPLDPLHPPQRLAQILSLSRAPFVLVADVFAPLLASALALIPEGARPRVLSLEASLNADVPSSRLAPRASPSHLAYVIFTSGSTGTPKGAMVEQRGMLNHLHAKVLALGLGPKDVVAQTASQCFDISVWQSFVALLVGGQTLVLGDDVAHSPASLLDALEAHAVSIVESVPSLLNALLEEADSRGSARPALSHLRFMLPTGEALPAETARRWLLAWPSIPLVNAYGPTECSDDVTHAFLSTPPASSVVPIGRPVCNTRLYVLDSLLRPCPLGIPGELFVAGIGVGRGYLFDSSRTAVSFIPDPFSSSPGARLYRTGDRVRWLPDGSLDFLGRIDFQVKLRGFRIELGEIEASLRQLPAVRDVVVLVRQDSPGDARLVAYLCPRPGLPLDVSEVRASLASHLPEYMVPSAFVLLDALPLSSNGKVNRKALPLPDADASRAASFVPPRSRTEALLCGLFARLLRLERVGIDDDFFALGGHSLLATRLVAHVREALGLELPLRALFEASSPALLAQRLDALRDSSFSSSAPPLRPTPRDGAPPPLSFAQQRLWFLDRWQPQSAFYNVPSALRLLGALHLPALQSAFDELIRRHESLRTTFDSTEEEPHQLIHPARSIPLQVIDLSSLPTAERMPEARRLADAEAQRPFDLSEGPVLRLTLLRLEEQEHVLLGVMHHIVSDDRSIQVLLREVAALYDAFQRGQPSPLPPLPVQYADYAVWQRSWLQGDVLDARLGWWRQQLDGMPHALELPTDRPRPATQGHRGAVSETRLSRALSDSLRAFHRREGVTPFVTLLAATLVLLHRYSGQEDFALGTPVEGREQQGLEGLIGFFINTVVLRARPRPGLSFRELLAQARESTLGALAHQDVPFEKLVEALQPKRDPSRSPLFQVMIIYQQGLELTGAMPGLTLLPLEVEGHTARFDLSLAFTDHPEGLGLSFEYNTDLYDTATVARMAGHLQELLTGIVARPEAPLSELPLLTPAERQTLLVAWNDTGTQAPAGARLHELVEAQVDRTPDAPAVMFEGQRLTYRELDTRANQLAHHLRSLGVGPEVPVAVCLERSLEMVVGLLAILKAGGAWVPMDPSYPAERLTFMLEDAKAPVLLTQKTLKPALPATSGRVVCLDSDWDTVARAPDHRHHVTIAPEGAAYIIYTSGSTGRPKGALNTHAAIHNRLAWMQSAYSLTPGDAVLQKTPFGFDVSVWEFFWPLMTGARLVMARPGGHQDAAYLARTIAEERITTLHFVPSMLQVFMEQPGLESCASLQRIFSSGEALPADLARRCLERLPARLFNLYGPTEAAVDVTHWTCEHGDPSRTVPIGRPITNLRLHVLDARLRPVPVGIPGELYIGGLGLARGYHHRPDLTAERFVPDPVGTQPGARLYRTGDLARYRPDGAIEYLGRTDFQVKLRGFRIELGEIEACLGLHPAVREAVVVAREDVPGDPRLVAYVVPGPGQEADTATLRQHLQQRLPEYMVPAAFVVMTALPLSANGKLERRALPAPTTALEATRTSAPPRTRTEQLLCGLFARVLRLERVGPHDDFFALGGHSLLATRLVARVQETFGVELPLRAFFDAPTVAKLAVLVDARTPEEGSAPAPRPVPRDGALPLSFSQQRLWFLDQWQPGSPLYNIPAALELEGELDVGLLERCFQELIRRHEPLRTTFLQGEHGGEQRVHAEATAPLTVVDLEALPATEREQEARRLAVEEAHRPFDLARGPLMRVTLLRLESLRHVLLLTLHHIVSDGWSLEVLLRELAVLHDAFLRDEPSPLPPLPVQYADYAVWQRSWLQGDVLDAQLGWWRQQLDGMPRALELPTDRPRPALVTSRGAVATRRLPRDLSDALRAFHRREGVTPFTTYLAALQALLFRYSGQDDLGVGTPVSGRGRPELEGLIGLFINTLVLRARIDGERSFRELLAQAREAVLGAFSHQDVPFERLVEVLQPERDLSRTPLFQVMLVHQHGLELERALPGLTMRPLPVEGRTAKFDLTLYVTDSEQGQQLGLEYNADLFEPATAERMLGHLEVLLRDVTAHPERRVAELPLLTEAERHQHLVEWNTPREGFARGPTLHQRFEAQVALTPDALAATCGEQHLTYRQLDARANQVAWRLRSFGVGPETLVGLCVERSLDMVVGLLAILKAGGAYVPMDPSYPVERLAFMLEDTRVPVLVTQTSLQGALPAHGAHVVLLDDRGLEAEPVHAPDAGVAPENLAYVIYTSGSTGRPKGVQLAHEQVVRLMTATEPWYGFGAQDVWTFFHSYAFDFSVWELWGALLYGGRVVVVPYWVSRSPESFLSLLRRERVTVLNQTPSAFRQLLHADATSDEPGALSLRYVIFGGEALEFASLRPWFARHGDARPQLINMYGITETTVHVTYRVVHTADAEGGSGSIVGVPIPDLQTFVLDSRLQPQPVGIPGELYVGGPGLARGYLHRPELTAERFVPHPFATRPGERLYKTGDLARVRADGQLEYLGRLDLQVKIRGFRIELGEIETALALHPSVREAVVVAREDAPGGKRLVGYVTPAVGQTPDIETLRQHLQQRLPDYMVPAALVALESLPLTSNGKVDRRALPAPELERSVGTPFVAPRTEVEQRLADIWAKVLRREKVGLHDNFFALGGDSIVSLQIIARAHRVGLRLTPRQLFQHPTIAELAPLVVPADVPTGEQGPVVGPVPLTPIQRWLVERELKAPHHNNQAMVLELRQPMEVPLLEAALGHLLAHHDALRLRLTRTAEGWRQTCAEPGPGGVVVRRVDATRLEQVAGELQRGLSLEAGPLVAAALVDPSEEKSGRLLLVIHHLAVDGVSWRTLLEDLATVYRQLQEARAVSLPPKSTSFKAWAERLVAHAHSPAVTAELPFWLDASRSRVRPLPRDGAGGDATFASARGVTVSLSAEETRLLLQDVPAAYRARIDDVLLAALMQALAAWTGQPRQLVDLEGHGREDLFDDVDLSRTVGWFTALYPALLEVPSEASPGDAVRAVREALAKVPSRGLGHGLLRYLREDEAARRLRALPAAELSFNYLGQFDTDSRAEGPFTLVRESAGPTIGDSERRPHVLEAGGYVLSGRMDLFVSYSEALHSHATIQALATAWGDALRRIIAGRLGTDAERRTPADFPLARLAPSALERILQTAPLARDIYPLSPMQQGMLFHALFEPQVGMYLEQLTWTFHAPLDRDAFHRAMDRLVERQPLLRTALFWEGLAEPLQVVSARAPLPWLELDWRDASPADQQLRLEDFLARDRAQGFDLSRPPLMRLALIRLEENVTRMVWTYHHVLLDGWSLGLLFQELFTTYQALLRDEPLPDRSSPPFRDYVAWLQRRDDAGSEAFWRKSLRGFTEPTPLPLARPVSADAAPLAPGEREIHLSAERTLALQAFARDHQLTLNTLVQATWGLVLGRCAGTTDAVFGTTVSGRPPELTDVESMVGLFINALPVRVRMDPDVPVLRWLKELQAWQAEMRQHEHSPLVKVQGWSELPRGSSLFDSFLVFENYPVDTSVIERGSALAIRDISFLERINYPLAAMVIPDRQLLLRLGYDPARFSAEAIDQLLSHWSTALEAVLASPDQPLGALSLFTEEARRQVLVEWNASDVAFPQERLVHQLFEAQVARTPDAAALAAGDDTLSFQQLDARANQLAWHLRAYGVGPETRVALCLERSFDLVVSMLAVLKAGGAWVPLDPTLPSDRLAFMLADSGAPVVVTQDHLADELPAHGGVLVCVDADWSQVASRSTQPPPPRSLPDSLAYVIYTSGSTGKPKGTLLTHRGLANTALAAVREHRFDASSRVLQFASIGFDACVCEVFSSLLAGACLHLAPREQLLPGPPLHSLLRDRSISAVTLTPSVLAQLDPTGLDSLRTVISAGEALPAAVASRWAHPQRLLLNAYGPTEVTVCASIESQLIPSQPTIGAPFPNVRLFVLDSLLRPVPVGLPGELFVSGPGVARGYLGQPSLTAEKFIPHPFSREPGERLYRTGDRVRWLPSGRLEFLGRLDSQVKLRGFRIEPSEVSALLRDHSSVLDAFTLLREDSPSLLRLVSYVVSRDESPDEAPLRAMLKARVPEYMVPAAFVFLDALPLTASGKVDTRALPVPGTPPARAALQVAPRDTVEELLATLWAELLGVERVGIHDDFFDLGGHSLLATQLVARLRAVFDVDVSLQELFDRTTVARLADRLRAPRSGSLARPPPITPSTEDGEVPLSHAQAAYWSPERMGAASVYNQVLTPLRLDGPLDVEALRRTIEELVRRHEPLRTTFPSVDGQPVQRVAPPTEWELPVEDLRPLPEDTREQALMSRLEEEGWRPFDMEHGPLMRTRLFRVTDSRHVLMLAVHHALTDQVSGGVMLRELTALYPAFRDEQPSPLPELTVSYRDYTRWQREWMRGEVLEHHRNWWIRRLEKPLPASLPLDRPRPEDGTFHKGRHGFTLPPALSARFHSLARRESVTPFLLGLAAFKTFLARTLQCGDTVVGIVHANRPRPELEPLVGMFASYLLLRTDLSGNPSFREVLRRVRASYLESSEHQDLPHAELVSLLRPGVVDRRPLSPLGYVFHASAAPTVTLAGLEIQPLDADLGLLLNDLQLLLTDGPDGLTGHLEYRTELFDAATIARMADALQALLMEVVEEPDRPLTSLSPPPSDSKPREVA</sequence>
<dbReference type="CDD" id="cd05930">
    <property type="entry name" value="A_NRPS"/>
    <property type="match status" value="2"/>
</dbReference>
<dbReference type="InterPro" id="IPR000873">
    <property type="entry name" value="AMP-dep_synth/lig_dom"/>
</dbReference>
<dbReference type="InterPro" id="IPR006162">
    <property type="entry name" value="Ppantetheine_attach_site"/>
</dbReference>
<dbReference type="NCBIfam" id="NF003417">
    <property type="entry name" value="PRK04813.1"/>
    <property type="match status" value="4"/>
</dbReference>
<feature type="domain" description="Carrier" evidence="8">
    <location>
        <begin position="1029"/>
        <end position="1104"/>
    </location>
</feature>
<feature type="domain" description="Carrier" evidence="8">
    <location>
        <begin position="4663"/>
        <end position="4738"/>
    </location>
</feature>
<evidence type="ECO:0000256" key="2">
    <source>
        <dbReference type="ARBA" id="ARBA00006432"/>
    </source>
</evidence>
<evidence type="ECO:0000256" key="6">
    <source>
        <dbReference type="ARBA" id="ARBA00022737"/>
    </source>
</evidence>
<dbReference type="EMBL" id="JAAAPK010000002">
    <property type="protein sequence ID" value="NBC40008.1"/>
    <property type="molecule type" value="Genomic_DNA"/>
</dbReference>
<dbReference type="NCBIfam" id="TIGR01733">
    <property type="entry name" value="AA-adenyl-dom"/>
    <property type="match status" value="4"/>
</dbReference>
<dbReference type="FunFam" id="2.30.38.10:FF:000001">
    <property type="entry name" value="Non-ribosomal peptide synthetase PvdI"/>
    <property type="match status" value="3"/>
</dbReference>
<comment type="caution">
    <text evidence="9">The sequence shown here is derived from an EMBL/GenBank/DDBJ whole genome shotgun (WGS) entry which is preliminary data.</text>
</comment>
<name>A0A7X4Y6U3_9BACT</name>
<dbReference type="Pfam" id="PF00668">
    <property type="entry name" value="Condensation"/>
    <property type="match status" value="6"/>
</dbReference>
<dbReference type="SMART" id="SM00823">
    <property type="entry name" value="PKS_PP"/>
    <property type="match status" value="4"/>
</dbReference>
<dbReference type="FunFam" id="3.40.50.12780:FF:000012">
    <property type="entry name" value="Non-ribosomal peptide synthetase"/>
    <property type="match status" value="3"/>
</dbReference>
<dbReference type="NCBIfam" id="NF004282">
    <property type="entry name" value="PRK05691.1"/>
    <property type="match status" value="5"/>
</dbReference>
<proteinExistence type="inferred from homology"/>
<dbReference type="Pfam" id="PF00550">
    <property type="entry name" value="PP-binding"/>
    <property type="match status" value="4"/>
</dbReference>
<evidence type="ECO:0000313" key="10">
    <source>
        <dbReference type="Proteomes" id="UP000537825"/>
    </source>
</evidence>
<dbReference type="InterPro" id="IPR020806">
    <property type="entry name" value="PKS_PP-bd"/>
</dbReference>
<keyword evidence="10" id="KW-1185">Reference proteome</keyword>
<keyword evidence="5" id="KW-0436">Ligase</keyword>
<dbReference type="InterPro" id="IPR023213">
    <property type="entry name" value="CAT-like_dom_sf"/>
</dbReference>
<evidence type="ECO:0000313" key="9">
    <source>
        <dbReference type="EMBL" id="NBC40008.1"/>
    </source>
</evidence>
<dbReference type="InterPro" id="IPR010060">
    <property type="entry name" value="NRPS_synth"/>
</dbReference>
<dbReference type="FunFam" id="3.30.300.30:FF:000010">
    <property type="entry name" value="Enterobactin synthetase component F"/>
    <property type="match status" value="3"/>
</dbReference>
<dbReference type="Gene3D" id="3.40.50.980">
    <property type="match status" value="8"/>
</dbReference>
<accession>A0A7X4Y6U3</accession>
<dbReference type="FunFam" id="3.30.559.30:FF:000001">
    <property type="entry name" value="Non-ribosomal peptide synthetase"/>
    <property type="match status" value="1"/>
</dbReference>
<dbReference type="InterPro" id="IPR020845">
    <property type="entry name" value="AMP-binding_CS"/>
</dbReference>
<evidence type="ECO:0000256" key="1">
    <source>
        <dbReference type="ARBA" id="ARBA00001957"/>
    </source>
</evidence>
<dbReference type="InterPro" id="IPR001242">
    <property type="entry name" value="Condensation_dom"/>
</dbReference>
<evidence type="ECO:0000256" key="3">
    <source>
        <dbReference type="ARBA" id="ARBA00022450"/>
    </source>
</evidence>
<dbReference type="FunFam" id="1.10.1200.10:FF:000005">
    <property type="entry name" value="Nonribosomal peptide synthetase 1"/>
    <property type="match status" value="1"/>
</dbReference>
<dbReference type="Proteomes" id="UP000537825">
    <property type="component" value="Unassembled WGS sequence"/>
</dbReference>
<protein>
    <submittedName>
        <fullName evidence="9">Amino acid adenylation domain-containing protein</fullName>
    </submittedName>
</protein>
<dbReference type="Pfam" id="PF00501">
    <property type="entry name" value="AMP-binding"/>
    <property type="match status" value="4"/>
</dbReference>
<dbReference type="CDD" id="cd19534">
    <property type="entry name" value="E_NRPS"/>
    <property type="match status" value="1"/>
</dbReference>
<dbReference type="CDD" id="cd17646">
    <property type="entry name" value="A_NRPS_AB3403-like"/>
    <property type="match status" value="1"/>
</dbReference>
<dbReference type="Gene3D" id="3.30.559.10">
    <property type="entry name" value="Chloramphenicol acetyltransferase-like domain"/>
    <property type="match status" value="6"/>
</dbReference>
<feature type="domain" description="Carrier" evidence="8">
    <location>
        <begin position="3158"/>
        <end position="3232"/>
    </location>
</feature>
<dbReference type="Pfam" id="PF13193">
    <property type="entry name" value="AMP-binding_C"/>
    <property type="match status" value="4"/>
</dbReference>
<dbReference type="SMART" id="SM01294">
    <property type="entry name" value="PKS_PP_betabranch"/>
    <property type="match status" value="1"/>
</dbReference>
<dbReference type="InterPro" id="IPR010071">
    <property type="entry name" value="AA_adenyl_dom"/>
</dbReference>
<dbReference type="GO" id="GO:0043041">
    <property type="term" value="P:amino acid activation for nonribosomal peptide biosynthetic process"/>
    <property type="evidence" value="ECO:0007669"/>
    <property type="project" value="TreeGrafter"/>
</dbReference>
<feature type="region of interest" description="Disordered" evidence="7">
    <location>
        <begin position="1328"/>
        <end position="1348"/>
    </location>
</feature>
<feature type="domain" description="Carrier" evidence="8">
    <location>
        <begin position="2092"/>
        <end position="2167"/>
    </location>
</feature>
<dbReference type="CDD" id="cd17643">
    <property type="entry name" value="A_NRPS_Cytc1-like"/>
    <property type="match status" value="1"/>
</dbReference>
<dbReference type="FunFam" id="3.40.50.980:FF:000002">
    <property type="entry name" value="Enterobactin synthetase component F"/>
    <property type="match status" value="2"/>
</dbReference>
<evidence type="ECO:0000256" key="5">
    <source>
        <dbReference type="ARBA" id="ARBA00022598"/>
    </source>
</evidence>
<dbReference type="GO" id="GO:0005829">
    <property type="term" value="C:cytosol"/>
    <property type="evidence" value="ECO:0007669"/>
    <property type="project" value="TreeGrafter"/>
</dbReference>
<evidence type="ECO:0000256" key="7">
    <source>
        <dbReference type="SAM" id="MobiDB-lite"/>
    </source>
</evidence>
<dbReference type="PANTHER" id="PTHR45527:SF1">
    <property type="entry name" value="FATTY ACID SYNTHASE"/>
    <property type="match status" value="1"/>
</dbReference>
<dbReference type="FunFam" id="1.10.1200.10:FF:000016">
    <property type="entry name" value="Non-ribosomal peptide synthase"/>
    <property type="match status" value="3"/>
</dbReference>
<dbReference type="GO" id="GO:0031177">
    <property type="term" value="F:phosphopantetheine binding"/>
    <property type="evidence" value="ECO:0007669"/>
    <property type="project" value="InterPro"/>
</dbReference>
<comment type="cofactor">
    <cofactor evidence="1">
        <name>pantetheine 4'-phosphate</name>
        <dbReference type="ChEBI" id="CHEBI:47942"/>
    </cofactor>
</comment>
<keyword evidence="6" id="KW-0677">Repeat</keyword>
<gene>
    <name evidence="9" type="ORF">GTZ93_09200</name>
</gene>
<dbReference type="Gene3D" id="3.30.300.30">
    <property type="match status" value="4"/>
</dbReference>
<evidence type="ECO:0000259" key="8">
    <source>
        <dbReference type="PROSITE" id="PS50075"/>
    </source>
</evidence>
<dbReference type="SUPFAM" id="SSF52777">
    <property type="entry name" value="CoA-dependent acyltransferases"/>
    <property type="match status" value="12"/>
</dbReference>
<dbReference type="SUPFAM" id="SSF56801">
    <property type="entry name" value="Acetyl-CoA synthetase-like"/>
    <property type="match status" value="4"/>
</dbReference>
<dbReference type="PROSITE" id="PS00012">
    <property type="entry name" value="PHOSPHOPANTETHEINE"/>
    <property type="match status" value="4"/>
</dbReference>
<dbReference type="InterPro" id="IPR036736">
    <property type="entry name" value="ACP-like_sf"/>
</dbReference>
<dbReference type="FunFam" id="3.30.559.10:FF:000012">
    <property type="entry name" value="Non-ribosomal peptide synthetase"/>
    <property type="match status" value="3"/>
</dbReference>
<dbReference type="GO" id="GO:0016874">
    <property type="term" value="F:ligase activity"/>
    <property type="evidence" value="ECO:0007669"/>
    <property type="project" value="UniProtKB-KW"/>
</dbReference>
<dbReference type="NCBIfam" id="TIGR01720">
    <property type="entry name" value="NRPS-para261"/>
    <property type="match status" value="1"/>
</dbReference>
<dbReference type="InterPro" id="IPR009081">
    <property type="entry name" value="PP-bd_ACP"/>
</dbReference>
<dbReference type="Gene3D" id="1.10.1200.10">
    <property type="entry name" value="ACP-like"/>
    <property type="match status" value="4"/>
</dbReference>
<dbReference type="CDD" id="cd19531">
    <property type="entry name" value="LCL_NRPS-like"/>
    <property type="match status" value="4"/>
</dbReference>
<dbReference type="Gene3D" id="3.30.559.30">
    <property type="entry name" value="Nonribosomal peptide synthetase, condensation domain"/>
    <property type="match status" value="6"/>
</dbReference>
<feature type="region of interest" description="Disordered" evidence="7">
    <location>
        <begin position="22"/>
        <end position="51"/>
    </location>
</feature>
<keyword evidence="3" id="KW-0596">Phosphopantetheine</keyword>
<organism evidence="9 10">
    <name type="scientific">Corallococcus exiguus</name>
    <dbReference type="NCBI Taxonomy" id="83462"/>
    <lineage>
        <taxon>Bacteria</taxon>
        <taxon>Pseudomonadati</taxon>
        <taxon>Myxococcota</taxon>
        <taxon>Myxococcia</taxon>
        <taxon>Myxococcales</taxon>
        <taxon>Cystobacterineae</taxon>
        <taxon>Myxococcaceae</taxon>
        <taxon>Corallococcus</taxon>
    </lineage>
</organism>
<reference evidence="9 10" key="1">
    <citation type="submission" date="2020-01" db="EMBL/GenBank/DDBJ databases">
        <title>The draft genome sequence of Corallococcus exiguus DSM 14696.</title>
        <authorList>
            <person name="Zhang X."/>
            <person name="Zhu H."/>
        </authorList>
    </citation>
    <scope>NUCLEOTIDE SEQUENCE [LARGE SCALE GENOMIC DNA]</scope>
    <source>
        <strain evidence="9 10">DSM 14696</strain>
    </source>
</reference>
<dbReference type="PROSITE" id="PS50075">
    <property type="entry name" value="CARRIER"/>
    <property type="match status" value="4"/>
</dbReference>
<dbReference type="CDD" id="cd19543">
    <property type="entry name" value="DCL_NRPS"/>
    <property type="match status" value="1"/>
</dbReference>
<dbReference type="GO" id="GO:0044550">
    <property type="term" value="P:secondary metabolite biosynthetic process"/>
    <property type="evidence" value="ECO:0007669"/>
    <property type="project" value="UniProtKB-ARBA"/>
</dbReference>
<dbReference type="SUPFAM" id="SSF47336">
    <property type="entry name" value="ACP-like"/>
    <property type="match status" value="4"/>
</dbReference>
<dbReference type="Gene3D" id="2.30.38.10">
    <property type="entry name" value="Luciferase, Domain 3"/>
    <property type="match status" value="4"/>
</dbReference>
<evidence type="ECO:0000256" key="4">
    <source>
        <dbReference type="ARBA" id="ARBA00022553"/>
    </source>
</evidence>